<proteinExistence type="predicted"/>
<sequence length="170" mass="18418">MLLHAGIIACENLNKDSGAFAVSSSGKRRVLKKSMKKSGEEAYTCSTSEIEADKLKDWLETDKCIEACGLNRDVLGILSDSLLDHHFMQKLCSLQCYGSCPNIVDLYFSLAAGEEVYLPKLCEAVQGANSHREMTEIKSSGFVTPKPVSGVALPIKSMVAPMVAPAMPPY</sequence>
<name>A0AA88W1K0_9ASTE</name>
<dbReference type="PANTHER" id="PTHR33649">
    <property type="entry name" value="PAR1 PROTEIN"/>
    <property type="match status" value="1"/>
</dbReference>
<dbReference type="Pfam" id="PF06521">
    <property type="entry name" value="PAR1"/>
    <property type="match status" value="1"/>
</dbReference>
<reference evidence="1" key="1">
    <citation type="submission" date="2022-12" db="EMBL/GenBank/DDBJ databases">
        <title>Draft genome assemblies for two species of Escallonia (Escalloniales).</title>
        <authorList>
            <person name="Chanderbali A."/>
            <person name="Dervinis C."/>
            <person name="Anghel I."/>
            <person name="Soltis D."/>
            <person name="Soltis P."/>
            <person name="Zapata F."/>
        </authorList>
    </citation>
    <scope>NUCLEOTIDE SEQUENCE</scope>
    <source>
        <strain evidence="1">UCBG64.0493</strain>
        <tissue evidence="1">Leaf</tissue>
    </source>
</reference>
<dbReference type="AlphaFoldDB" id="A0AA88W1K0"/>
<dbReference type="PANTHER" id="PTHR33649:SF2">
    <property type="entry name" value="PAR1 PROTEIN"/>
    <property type="match status" value="1"/>
</dbReference>
<comment type="caution">
    <text evidence="1">The sequence shown here is derived from an EMBL/GenBank/DDBJ whole genome shotgun (WGS) entry which is preliminary data.</text>
</comment>
<dbReference type="Proteomes" id="UP001188597">
    <property type="component" value="Unassembled WGS sequence"/>
</dbReference>
<organism evidence="1 2">
    <name type="scientific">Escallonia herrerae</name>
    <dbReference type="NCBI Taxonomy" id="1293975"/>
    <lineage>
        <taxon>Eukaryota</taxon>
        <taxon>Viridiplantae</taxon>
        <taxon>Streptophyta</taxon>
        <taxon>Embryophyta</taxon>
        <taxon>Tracheophyta</taxon>
        <taxon>Spermatophyta</taxon>
        <taxon>Magnoliopsida</taxon>
        <taxon>eudicotyledons</taxon>
        <taxon>Gunneridae</taxon>
        <taxon>Pentapetalae</taxon>
        <taxon>asterids</taxon>
        <taxon>campanulids</taxon>
        <taxon>Escalloniales</taxon>
        <taxon>Escalloniaceae</taxon>
        <taxon>Escallonia</taxon>
    </lineage>
</organism>
<gene>
    <name evidence="1" type="ORF">RJ639_004837</name>
</gene>
<evidence type="ECO:0000313" key="1">
    <source>
        <dbReference type="EMBL" id="KAK3017603.1"/>
    </source>
</evidence>
<dbReference type="InterPro" id="IPR009489">
    <property type="entry name" value="PAR1"/>
</dbReference>
<evidence type="ECO:0000313" key="2">
    <source>
        <dbReference type="Proteomes" id="UP001188597"/>
    </source>
</evidence>
<dbReference type="EMBL" id="JAVXUP010000990">
    <property type="protein sequence ID" value="KAK3017603.1"/>
    <property type="molecule type" value="Genomic_DNA"/>
</dbReference>
<protein>
    <submittedName>
        <fullName evidence="1">Uncharacterized protein</fullName>
    </submittedName>
</protein>
<accession>A0AA88W1K0</accession>
<keyword evidence="2" id="KW-1185">Reference proteome</keyword>